<dbReference type="EMBL" id="JAGUCO010000009">
    <property type="protein sequence ID" value="MBS2099282.1"/>
    <property type="molecule type" value="Genomic_DNA"/>
</dbReference>
<evidence type="ECO:0000256" key="1">
    <source>
        <dbReference type="SAM" id="SignalP"/>
    </source>
</evidence>
<dbReference type="Proteomes" id="UP000708576">
    <property type="component" value="Unassembled WGS sequence"/>
</dbReference>
<feature type="domain" description="Secretion system C-terminal sorting" evidence="2">
    <location>
        <begin position="593"/>
        <end position="656"/>
    </location>
</feature>
<dbReference type="RefSeq" id="WP_212216522.1">
    <property type="nucleotide sequence ID" value="NZ_JAGUCO010000009.1"/>
</dbReference>
<sequence length="667" mass="73639">MRKLYSGLLAGLLFSFSLSAQKVDWVHNIGPTTIHDFHPPVDVCNDEDGNMYVVGVYRRDMSNGVDTIKIDKPGTSSVFFGKYTKDGEPVWLKKAGSNTYDDATSIGCINGHIYIGAYFQGPTIDLLDTSITRSSNKHYLLKLDLDGNYIDSRSYSTLYGIDNFMKIDGKLAFTKANTIFYLNDDLSIDKSFQLKSTSYIVIHSMVNVNDTATIVSGAFGINISYGDTTVSASYPGNGSPGFIAMLSVDGRLNWIKTFGRFQDPYGLQTSYNPGSSQFYVGFTFRSNVDLLGTTIPFETGYPSAIAAVSLDGELINTETYLPNQTGGCFIDELEAYETGVYVGGSTVGTGFIYQGETRQRSVVSTAFVSKLDEDLTADWHFLGGPEQGSTNNIAGLSLYNNDLYGAIHCVTGVNIEMGCPINETNKGALVFKLQDEEPNGKPVINFTSGQLGKELYVYGEASDYDEFYWDFNHEVQKDTNQFSSSHIFNEYGVVDICMIASNGCGITELCYPIVYRDMVVKDIHYVLNTTGSSYFDDDNNSSQSVGQLFYSKSTSENGEIAEGILHPYSISENNDTTATAIQENLFALEISAYPNPVMDNLTIKTKDNSELIEYNIELYSATGQKIYQGTLIEQTSINMSDLPSGTYFLRLITEQGFHKSYSIIKNK</sequence>
<keyword evidence="1" id="KW-0732">Signal</keyword>
<evidence type="ECO:0000313" key="3">
    <source>
        <dbReference type="EMBL" id="MBS2099282.1"/>
    </source>
</evidence>
<evidence type="ECO:0000259" key="2">
    <source>
        <dbReference type="Pfam" id="PF18962"/>
    </source>
</evidence>
<organism evidence="3 4">
    <name type="scientific">Carboxylicivirga linearis</name>
    <dbReference type="NCBI Taxonomy" id="1628157"/>
    <lineage>
        <taxon>Bacteria</taxon>
        <taxon>Pseudomonadati</taxon>
        <taxon>Bacteroidota</taxon>
        <taxon>Bacteroidia</taxon>
        <taxon>Marinilabiliales</taxon>
        <taxon>Marinilabiliaceae</taxon>
        <taxon>Carboxylicivirga</taxon>
    </lineage>
</organism>
<dbReference type="Pfam" id="PF18962">
    <property type="entry name" value="Por_Secre_tail"/>
    <property type="match status" value="1"/>
</dbReference>
<feature type="chain" id="PRO_5046544105" evidence="1">
    <location>
        <begin position="21"/>
        <end position="667"/>
    </location>
</feature>
<accession>A0ABS5JWJ8</accession>
<gene>
    <name evidence="3" type="ORF">KEM10_13395</name>
</gene>
<comment type="caution">
    <text evidence="3">The sequence shown here is derived from an EMBL/GenBank/DDBJ whole genome shotgun (WGS) entry which is preliminary data.</text>
</comment>
<dbReference type="InterPro" id="IPR026444">
    <property type="entry name" value="Secre_tail"/>
</dbReference>
<keyword evidence="4" id="KW-1185">Reference proteome</keyword>
<proteinExistence type="predicted"/>
<reference evidence="3 4" key="1">
    <citation type="journal article" date="2015" name="Int. J. Syst. Evol. Microbiol.">
        <title>Carboxylicivirga linearis sp. nov., isolated from a sea cucumber culture pond.</title>
        <authorList>
            <person name="Wang F.Q."/>
            <person name="Zhou Y.X."/>
            <person name="Lin X.Z."/>
            <person name="Chen G.J."/>
            <person name="Du Z.J."/>
        </authorList>
    </citation>
    <scope>NUCLEOTIDE SEQUENCE [LARGE SCALE GENOMIC DNA]</scope>
    <source>
        <strain evidence="3 4">FB218</strain>
    </source>
</reference>
<evidence type="ECO:0000313" key="4">
    <source>
        <dbReference type="Proteomes" id="UP000708576"/>
    </source>
</evidence>
<feature type="signal peptide" evidence="1">
    <location>
        <begin position="1"/>
        <end position="20"/>
    </location>
</feature>
<name>A0ABS5JWJ8_9BACT</name>
<protein>
    <submittedName>
        <fullName evidence="3">T9SS type A sorting domain-containing protein</fullName>
    </submittedName>
</protein>
<dbReference type="NCBIfam" id="TIGR04183">
    <property type="entry name" value="Por_Secre_tail"/>
    <property type="match status" value="1"/>
</dbReference>